<dbReference type="PANTHER" id="PTHR30093">
    <property type="entry name" value="GENERAL SECRETION PATHWAY PROTEIN G"/>
    <property type="match status" value="1"/>
</dbReference>
<keyword evidence="1" id="KW-0472">Membrane</keyword>
<dbReference type="AlphaFoldDB" id="A0A2Z3H9L7"/>
<protein>
    <submittedName>
        <fullName evidence="3">Prepilin-type cleavage/methylation domain-containing protein</fullName>
    </submittedName>
</protein>
<evidence type="ECO:0000259" key="2">
    <source>
        <dbReference type="Pfam" id="PF07596"/>
    </source>
</evidence>
<feature type="domain" description="DUF1559" evidence="2">
    <location>
        <begin position="32"/>
        <end position="327"/>
    </location>
</feature>
<dbReference type="InterPro" id="IPR045584">
    <property type="entry name" value="Pilin-like"/>
</dbReference>
<keyword evidence="1" id="KW-0812">Transmembrane</keyword>
<dbReference type="KEGG" id="gog:C1280_23640"/>
<proteinExistence type="predicted"/>
<dbReference type="Pfam" id="PF07963">
    <property type="entry name" value="N_methyl"/>
    <property type="match status" value="1"/>
</dbReference>
<keyword evidence="1" id="KW-1133">Transmembrane helix</keyword>
<accession>A0A2Z3H9L7</accession>
<name>A0A2Z3H9L7_9BACT</name>
<dbReference type="SUPFAM" id="SSF54523">
    <property type="entry name" value="Pili subunits"/>
    <property type="match status" value="1"/>
</dbReference>
<evidence type="ECO:0000313" key="4">
    <source>
        <dbReference type="Proteomes" id="UP000245802"/>
    </source>
</evidence>
<dbReference type="EMBL" id="CP025958">
    <property type="protein sequence ID" value="AWM39695.1"/>
    <property type="molecule type" value="Genomic_DNA"/>
</dbReference>
<gene>
    <name evidence="3" type="ORF">C1280_23640</name>
</gene>
<dbReference type="InterPro" id="IPR011453">
    <property type="entry name" value="DUF1559"/>
</dbReference>
<dbReference type="PANTHER" id="PTHR30093:SF2">
    <property type="entry name" value="TYPE II SECRETION SYSTEM PROTEIN H"/>
    <property type="match status" value="1"/>
</dbReference>
<dbReference type="InterPro" id="IPR012902">
    <property type="entry name" value="N_methyl_site"/>
</dbReference>
<dbReference type="RefSeq" id="WP_010049675.1">
    <property type="nucleotide sequence ID" value="NZ_CP025958.1"/>
</dbReference>
<evidence type="ECO:0000256" key="1">
    <source>
        <dbReference type="SAM" id="Phobius"/>
    </source>
</evidence>
<dbReference type="OrthoDB" id="264135at2"/>
<dbReference type="Gene3D" id="3.30.700.10">
    <property type="entry name" value="Glycoprotein, Type 4 Pilin"/>
    <property type="match status" value="1"/>
</dbReference>
<evidence type="ECO:0000313" key="3">
    <source>
        <dbReference type="EMBL" id="AWM39695.1"/>
    </source>
</evidence>
<keyword evidence="4" id="KW-1185">Reference proteome</keyword>
<sequence>MSRPRRGFTLIELLVVIAIIAILIGLLLPAVQKVREAAARMKCQNNLKQMGLAAHNYESAMSTLPPGRGRRPLTPTSGYSLPSVQASILSYLEQANKYNLFNFDADVHSAAANVPAQNQDVPSYLCPSDASSKTYYSAGRSNYFGSIGAVADRRLESDSKSGIFSLTSVPAPPTWPKGKTITAVSDGTSNTVMFAEVKRGTKAFDESNQYDDTSVLNSGTGGTGWNVYDGRAVPLCAASITITPSTHIFSWGRNVGHQYYRDLFTTSVYSHTLPPNWNKKVSTGQKYGCGLSNLEVMHLPASSYHSGGVNVCMADGSVRFVQDSIDFATWQGMGSSSGGEVLANF</sequence>
<dbReference type="NCBIfam" id="TIGR02532">
    <property type="entry name" value="IV_pilin_GFxxxE"/>
    <property type="match status" value="1"/>
</dbReference>
<dbReference type="PROSITE" id="PS00409">
    <property type="entry name" value="PROKAR_NTER_METHYL"/>
    <property type="match status" value="1"/>
</dbReference>
<dbReference type="Proteomes" id="UP000245802">
    <property type="component" value="Chromosome"/>
</dbReference>
<feature type="transmembrane region" description="Helical" evidence="1">
    <location>
        <begin position="7"/>
        <end position="31"/>
    </location>
</feature>
<organism evidence="3 4">
    <name type="scientific">Gemmata obscuriglobus</name>
    <dbReference type="NCBI Taxonomy" id="114"/>
    <lineage>
        <taxon>Bacteria</taxon>
        <taxon>Pseudomonadati</taxon>
        <taxon>Planctomycetota</taxon>
        <taxon>Planctomycetia</taxon>
        <taxon>Gemmatales</taxon>
        <taxon>Gemmataceae</taxon>
        <taxon>Gemmata</taxon>
    </lineage>
</organism>
<dbReference type="NCBIfam" id="TIGR04294">
    <property type="entry name" value="pre_pil_HX9DG"/>
    <property type="match status" value="1"/>
</dbReference>
<dbReference type="InterPro" id="IPR027558">
    <property type="entry name" value="Pre_pil_HX9DG_C"/>
</dbReference>
<dbReference type="Pfam" id="PF07596">
    <property type="entry name" value="SBP_bac_10"/>
    <property type="match status" value="1"/>
</dbReference>
<reference evidence="3 4" key="1">
    <citation type="submission" date="2018-01" db="EMBL/GenBank/DDBJ databases">
        <title>G. obscuriglobus.</title>
        <authorList>
            <person name="Franke J."/>
            <person name="Blomberg W."/>
            <person name="Selmecki A."/>
        </authorList>
    </citation>
    <scope>NUCLEOTIDE SEQUENCE [LARGE SCALE GENOMIC DNA]</scope>
    <source>
        <strain evidence="3 4">DSM 5831</strain>
    </source>
</reference>